<keyword evidence="1" id="KW-0547">Nucleotide-binding</keyword>
<feature type="domain" description="Guanylate cyclase" evidence="3">
    <location>
        <begin position="39"/>
        <end position="167"/>
    </location>
</feature>
<proteinExistence type="predicted"/>
<dbReference type="GO" id="GO:0005524">
    <property type="term" value="F:ATP binding"/>
    <property type="evidence" value="ECO:0007669"/>
    <property type="project" value="UniProtKB-KW"/>
</dbReference>
<dbReference type="Gene3D" id="1.25.40.10">
    <property type="entry name" value="Tetratricopeptide repeat domain"/>
    <property type="match status" value="2"/>
</dbReference>
<comment type="caution">
    <text evidence="4">The sequence shown here is derived from an EMBL/GenBank/DDBJ whole genome shotgun (WGS) entry which is preliminary data.</text>
</comment>
<sequence length="1174" mass="124985">MTCPFCGNVVVPGARYCHSCGAPLSPVASLPETERRVCTVLFGDLSDFTAWSEDLDPERVGVVTDRVLAVCAQAVNEHGGHVDKLTGDGIMAVFGAPVAHEDDAERAVRAAMTMQRNVRKVLDAEQGGGVPMGLRVGIRTGLVVAGMQASVEYTVIGDTVNTAARLADAAAVGTVYTSDETVQVTKHVASWRKLEPLRLKGKREPVHAYELLGLHDAPGTRTSLGDQAPFVGREAELGIVAGRLSEVVDRSEPRTLVLTAEAGFGKTRFGIEVGRRASARGVRVVAVRAAAYGRRRRLGPLADLVRRAVGLSPGDDRATATERLRRLAERHRKQTEGEQAPPVFSVDMLLALLGLAPLPGESPARPGGPGPEHHDMESMPAAVADLFNLLSAQTPLLLIVDDLHEATPDALDALGAAVARLSGPVLVLLLGRPELVRHAGVLTRVSEAEAQTLPPLRGADAARLLAALCGGKLREDDEYRLLGAVQGNPYYLAELVALLTEQGLLYEIDGQWRLAPGSLAGKLVSTDLARVLAARIDALPTDTKMVLRDAAVIGDTIPDGALSALHDHTDEGHLEELFARGMLRRRNSGGFRFVTPLMREAAYLGLGMAERAERHARLARWAAAGAPGGTLTEEAADDFIATHATRAVELADKIGLTPDNVVRAVSGLAVEAFGRAARRAIVQGEPAQAAALIDRSAELKPLSVADRLVRGRALLRLDRPEDSLVDVEKIAAELGMPLSGDAVPTVPDHPQVAALTLLLAGRIYRALGEPLRAAAIWRAAGDLSERAELPNVRADVLVRLGMLDYVSGRLREAEARFTEALGVGRTVGDVRSQAWALQHLAWVSTSIGDFDAADSFLGQAARHIASLRDPIGRAWVRGTAAFTRLLAGRLHEASKLATAFLPFGERVGDTWAVGTLRAVGAYAAAELGDLTDADSAARKAYRDYDRVDDDWGRGLALVVRAVVARGLAESDHARELALDAEAYGLRTGHPLLIGMARTVLGHCLLDAGDIEGAERAALSTLELAVPFDVLESARVGPLALLAEAHRAGGDNAAALRLFGDIAAHLGAPTLLYPRRRAVARYADVLRTEGRAEESLRWAKRAIEAPGEDISSRVGAQLAYAKALAANDMSAEAVAAAREAVSLTYSTEQRSHRGEAEKLLERLRNATETVHEPAR</sequence>
<evidence type="ECO:0000256" key="1">
    <source>
        <dbReference type="ARBA" id="ARBA00022741"/>
    </source>
</evidence>
<dbReference type="InterPro" id="IPR001054">
    <property type="entry name" value="A/G_cyclase"/>
</dbReference>
<dbReference type="InterPro" id="IPR029787">
    <property type="entry name" value="Nucleotide_cyclase"/>
</dbReference>
<dbReference type="SUPFAM" id="SSF52540">
    <property type="entry name" value="P-loop containing nucleoside triphosphate hydrolases"/>
    <property type="match status" value="1"/>
</dbReference>
<dbReference type="Pfam" id="PF00211">
    <property type="entry name" value="Guanylate_cyc"/>
    <property type="match status" value="1"/>
</dbReference>
<dbReference type="SMART" id="SM00044">
    <property type="entry name" value="CYCc"/>
    <property type="match status" value="1"/>
</dbReference>
<gene>
    <name evidence="4" type="ORF">HNR73_003243</name>
</gene>
<dbReference type="InterPro" id="IPR027417">
    <property type="entry name" value="P-loop_NTPase"/>
</dbReference>
<dbReference type="SUPFAM" id="SSF48452">
    <property type="entry name" value="TPR-like"/>
    <property type="match status" value="3"/>
</dbReference>
<evidence type="ECO:0000256" key="2">
    <source>
        <dbReference type="ARBA" id="ARBA00022840"/>
    </source>
</evidence>
<dbReference type="GO" id="GO:0004016">
    <property type="term" value="F:adenylate cyclase activity"/>
    <property type="evidence" value="ECO:0007669"/>
    <property type="project" value="UniProtKB-ARBA"/>
</dbReference>
<dbReference type="RefSeq" id="WP_184788246.1">
    <property type="nucleotide sequence ID" value="NZ_BONT01000004.1"/>
</dbReference>
<dbReference type="CDD" id="cd07302">
    <property type="entry name" value="CHD"/>
    <property type="match status" value="1"/>
</dbReference>
<name>A0A841FGM5_9ACTN</name>
<evidence type="ECO:0000313" key="5">
    <source>
        <dbReference type="Proteomes" id="UP000548476"/>
    </source>
</evidence>
<accession>A0A841FGM5</accession>
<evidence type="ECO:0000259" key="3">
    <source>
        <dbReference type="PROSITE" id="PS50125"/>
    </source>
</evidence>
<organism evidence="4 5">
    <name type="scientific">Phytomonospora endophytica</name>
    <dbReference type="NCBI Taxonomy" id="714109"/>
    <lineage>
        <taxon>Bacteria</taxon>
        <taxon>Bacillati</taxon>
        <taxon>Actinomycetota</taxon>
        <taxon>Actinomycetes</taxon>
        <taxon>Micromonosporales</taxon>
        <taxon>Micromonosporaceae</taxon>
        <taxon>Phytomonospora</taxon>
    </lineage>
</organism>
<keyword evidence="5" id="KW-1185">Reference proteome</keyword>
<dbReference type="SUPFAM" id="SSF55073">
    <property type="entry name" value="Nucleotide cyclase"/>
    <property type="match status" value="1"/>
</dbReference>
<evidence type="ECO:0000313" key="4">
    <source>
        <dbReference type="EMBL" id="MBB6035386.1"/>
    </source>
</evidence>
<dbReference type="EMBL" id="JACHGT010000006">
    <property type="protein sequence ID" value="MBB6035386.1"/>
    <property type="molecule type" value="Genomic_DNA"/>
</dbReference>
<dbReference type="GO" id="GO:0009190">
    <property type="term" value="P:cyclic nucleotide biosynthetic process"/>
    <property type="evidence" value="ECO:0007669"/>
    <property type="project" value="InterPro"/>
</dbReference>
<reference evidence="4 5" key="1">
    <citation type="submission" date="2020-08" db="EMBL/GenBank/DDBJ databases">
        <title>Genomic Encyclopedia of Type Strains, Phase IV (KMG-IV): sequencing the most valuable type-strain genomes for metagenomic binning, comparative biology and taxonomic classification.</title>
        <authorList>
            <person name="Goeker M."/>
        </authorList>
    </citation>
    <scope>NUCLEOTIDE SEQUENCE [LARGE SCALE GENOMIC DNA]</scope>
    <source>
        <strain evidence="4 5">YIM 65646</strain>
    </source>
</reference>
<dbReference type="GO" id="GO:0035556">
    <property type="term" value="P:intracellular signal transduction"/>
    <property type="evidence" value="ECO:0007669"/>
    <property type="project" value="InterPro"/>
</dbReference>
<dbReference type="PANTHER" id="PTHR16305:SF28">
    <property type="entry name" value="GUANYLATE CYCLASE DOMAIN-CONTAINING PROTEIN"/>
    <property type="match status" value="1"/>
</dbReference>
<dbReference type="InterPro" id="IPR011990">
    <property type="entry name" value="TPR-like_helical_dom_sf"/>
</dbReference>
<dbReference type="GO" id="GO:0005737">
    <property type="term" value="C:cytoplasm"/>
    <property type="evidence" value="ECO:0007669"/>
    <property type="project" value="TreeGrafter"/>
</dbReference>
<protein>
    <submittedName>
        <fullName evidence="4">Class 3 adenylate cyclase/tetratricopeptide (TPR) repeat protein</fullName>
    </submittedName>
</protein>
<dbReference type="InterPro" id="IPR041664">
    <property type="entry name" value="AAA_16"/>
</dbReference>
<keyword evidence="2" id="KW-0067">ATP-binding</keyword>
<dbReference type="Pfam" id="PF13191">
    <property type="entry name" value="AAA_16"/>
    <property type="match status" value="1"/>
</dbReference>
<dbReference type="AlphaFoldDB" id="A0A841FGM5"/>
<dbReference type="PROSITE" id="PS50125">
    <property type="entry name" value="GUANYLATE_CYCLASE_2"/>
    <property type="match status" value="1"/>
</dbReference>
<dbReference type="Proteomes" id="UP000548476">
    <property type="component" value="Unassembled WGS sequence"/>
</dbReference>
<dbReference type="Gene3D" id="3.30.70.1230">
    <property type="entry name" value="Nucleotide cyclase"/>
    <property type="match status" value="1"/>
</dbReference>
<dbReference type="PANTHER" id="PTHR16305">
    <property type="entry name" value="TESTICULAR SOLUBLE ADENYLYL CYCLASE"/>
    <property type="match status" value="1"/>
</dbReference>